<sequence>MGMFKLAFKPHYEALHFTNEFGHYLYGGMGTFMNHYFPHRSESTGFAFIYREEEYPDIESSLFPGQQDIVAFSYAESGRAGDLSFDIAVCHFYEFQFMTEPSFLQGRKLVYVIHSIPTPEPYYPENPFGEHDELRAKFENLCYAADSLVCVSHAEKQKLCAIYPDLESKAVVIHNGMNFKEISHSTHASETRELSEASQLGELREVREERTIFGFLGRLDYRKGLLEALKELKGLNFELHIACGGEDPEHLSAVLQYIEAANLQSQVRFMGWCSGTRRDAFLQSLDALIVPSLYEPFGYVILEAIDEGITLISSNGGGIQEIVGDYKYQFDPYQPGEMRDAICQFQRDEASMIQVELEKLQTQKVYFTAERMVRNYEQLFRTLLSSPASP</sequence>
<keyword evidence="3" id="KW-0328">Glycosyltransferase</keyword>
<dbReference type="InterPro" id="IPR028098">
    <property type="entry name" value="Glyco_trans_4-like_N"/>
</dbReference>
<dbReference type="Proteomes" id="UP001597497">
    <property type="component" value="Unassembled WGS sequence"/>
</dbReference>
<dbReference type="RefSeq" id="WP_379928706.1">
    <property type="nucleotide sequence ID" value="NZ_JBHUMM010000010.1"/>
</dbReference>
<dbReference type="Pfam" id="PF13439">
    <property type="entry name" value="Glyco_transf_4"/>
    <property type="match status" value="1"/>
</dbReference>
<dbReference type="SUPFAM" id="SSF53756">
    <property type="entry name" value="UDP-Glycosyltransferase/glycogen phosphorylase"/>
    <property type="match status" value="1"/>
</dbReference>
<evidence type="ECO:0000313" key="4">
    <source>
        <dbReference type="Proteomes" id="UP001597497"/>
    </source>
</evidence>
<comment type="caution">
    <text evidence="3">The sequence shown here is derived from an EMBL/GenBank/DDBJ whole genome shotgun (WGS) entry which is preliminary data.</text>
</comment>
<evidence type="ECO:0000259" key="2">
    <source>
        <dbReference type="Pfam" id="PF13439"/>
    </source>
</evidence>
<dbReference type="PANTHER" id="PTHR12526:SF630">
    <property type="entry name" value="GLYCOSYLTRANSFERASE"/>
    <property type="match status" value="1"/>
</dbReference>
<dbReference type="PANTHER" id="PTHR12526">
    <property type="entry name" value="GLYCOSYLTRANSFERASE"/>
    <property type="match status" value="1"/>
</dbReference>
<reference evidence="4" key="1">
    <citation type="journal article" date="2019" name="Int. J. Syst. Evol. Microbiol.">
        <title>The Global Catalogue of Microorganisms (GCM) 10K type strain sequencing project: providing services to taxonomists for standard genome sequencing and annotation.</title>
        <authorList>
            <consortium name="The Broad Institute Genomics Platform"/>
            <consortium name="The Broad Institute Genome Sequencing Center for Infectious Disease"/>
            <person name="Wu L."/>
            <person name="Ma J."/>
        </authorList>
    </citation>
    <scope>NUCLEOTIDE SEQUENCE [LARGE SCALE GENOMIC DNA]</scope>
    <source>
        <strain evidence="4">KCTC 33676</strain>
    </source>
</reference>
<proteinExistence type="predicted"/>
<protein>
    <submittedName>
        <fullName evidence="3">Glycosyltransferase family 4 protein</fullName>
        <ecNumber evidence="3">2.4.-.-</ecNumber>
    </submittedName>
</protein>
<organism evidence="3 4">
    <name type="scientific">Marinicrinis sediminis</name>
    <dbReference type="NCBI Taxonomy" id="1652465"/>
    <lineage>
        <taxon>Bacteria</taxon>
        <taxon>Bacillati</taxon>
        <taxon>Bacillota</taxon>
        <taxon>Bacilli</taxon>
        <taxon>Bacillales</taxon>
        <taxon>Paenibacillaceae</taxon>
    </lineage>
</organism>
<name>A0ABW5R861_9BACL</name>
<dbReference type="CDD" id="cd03801">
    <property type="entry name" value="GT4_PimA-like"/>
    <property type="match status" value="1"/>
</dbReference>
<dbReference type="InterPro" id="IPR001296">
    <property type="entry name" value="Glyco_trans_1"/>
</dbReference>
<dbReference type="Gene3D" id="3.40.50.2000">
    <property type="entry name" value="Glycogen Phosphorylase B"/>
    <property type="match status" value="2"/>
</dbReference>
<evidence type="ECO:0000313" key="3">
    <source>
        <dbReference type="EMBL" id="MFD2671260.1"/>
    </source>
</evidence>
<feature type="domain" description="Glycosyl transferase family 1" evidence="1">
    <location>
        <begin position="207"/>
        <end position="349"/>
    </location>
</feature>
<keyword evidence="3" id="KW-0808">Transferase</keyword>
<gene>
    <name evidence="3" type="ORF">ACFSUC_06535</name>
</gene>
<keyword evidence="4" id="KW-1185">Reference proteome</keyword>
<dbReference type="GO" id="GO:0016757">
    <property type="term" value="F:glycosyltransferase activity"/>
    <property type="evidence" value="ECO:0007669"/>
    <property type="project" value="UniProtKB-KW"/>
</dbReference>
<dbReference type="Pfam" id="PF00534">
    <property type="entry name" value="Glycos_transf_1"/>
    <property type="match status" value="1"/>
</dbReference>
<evidence type="ECO:0000259" key="1">
    <source>
        <dbReference type="Pfam" id="PF00534"/>
    </source>
</evidence>
<feature type="domain" description="Glycosyltransferase subfamily 4-like N-terminal" evidence="2">
    <location>
        <begin position="80"/>
        <end position="178"/>
    </location>
</feature>
<accession>A0ABW5R861</accession>
<dbReference type="EMBL" id="JBHUMM010000010">
    <property type="protein sequence ID" value="MFD2671260.1"/>
    <property type="molecule type" value="Genomic_DNA"/>
</dbReference>
<dbReference type="EC" id="2.4.-.-" evidence="3"/>